<name>A0A0V0QY97_PSEPJ</name>
<dbReference type="SMART" id="SM00320">
    <property type="entry name" value="WD40"/>
    <property type="match status" value="8"/>
</dbReference>
<dbReference type="Proteomes" id="UP000054937">
    <property type="component" value="Unassembled WGS sequence"/>
</dbReference>
<evidence type="ECO:0000313" key="4">
    <source>
        <dbReference type="EMBL" id="KRX07218.1"/>
    </source>
</evidence>
<dbReference type="EMBL" id="LDAU01000085">
    <property type="protein sequence ID" value="KRX07218.1"/>
    <property type="molecule type" value="Genomic_DNA"/>
</dbReference>
<organism evidence="4 5">
    <name type="scientific">Pseudocohnilembus persalinus</name>
    <name type="common">Ciliate</name>
    <dbReference type="NCBI Taxonomy" id="266149"/>
    <lineage>
        <taxon>Eukaryota</taxon>
        <taxon>Sar</taxon>
        <taxon>Alveolata</taxon>
        <taxon>Ciliophora</taxon>
        <taxon>Intramacronucleata</taxon>
        <taxon>Oligohymenophorea</taxon>
        <taxon>Scuticociliatia</taxon>
        <taxon>Philasterida</taxon>
        <taxon>Pseudocohnilembidae</taxon>
        <taxon>Pseudocohnilembus</taxon>
    </lineage>
</organism>
<sequence length="347" mass="37691">MLQRPAPNKMLLNQWKEGPVSDHSLTPGHGRGIFCMSVTNDSIVTGSADHGLREYNMKTLQYKRELYAKRYGHAEWVTSVDHASDGRVLSGGMDSKLCLWDRSGVRCDHIKGHNGSISKVQIDENDIAISSSYDQTLIVWDLYTKRDAQTLFGPHKDAVLDFAWYNSLLVSGDKQGVVAIWDINTGTPIQAIKAHKGGVAKIMLYSDGTESNYIVTSGINDGTVNFIDMRTNKPNSMFLHGGAINDLGANLSGMVITGSADKTLKQIDVVGGFKIRHTMKASDAVFCLKNLGNLTIAGTGDGNVECYDNDTGKCLYGFGVMSKGGVRCMEISPDNTKLVVAGDDENA</sequence>
<dbReference type="PROSITE" id="PS00678">
    <property type="entry name" value="WD_REPEATS_1"/>
    <property type="match status" value="1"/>
</dbReference>
<reference evidence="4 5" key="1">
    <citation type="journal article" date="2015" name="Sci. Rep.">
        <title>Genome of the facultative scuticociliatosis pathogen Pseudocohnilembus persalinus provides insight into its virulence through horizontal gene transfer.</title>
        <authorList>
            <person name="Xiong J."/>
            <person name="Wang G."/>
            <person name="Cheng J."/>
            <person name="Tian M."/>
            <person name="Pan X."/>
            <person name="Warren A."/>
            <person name="Jiang C."/>
            <person name="Yuan D."/>
            <person name="Miao W."/>
        </authorList>
    </citation>
    <scope>NUCLEOTIDE SEQUENCE [LARGE SCALE GENOMIC DNA]</scope>
    <source>
        <strain evidence="4">36N120E</strain>
    </source>
</reference>
<dbReference type="PANTHER" id="PTHR22847">
    <property type="entry name" value="WD40 REPEAT PROTEIN"/>
    <property type="match status" value="1"/>
</dbReference>
<dbReference type="AlphaFoldDB" id="A0A0V0QY97"/>
<evidence type="ECO:0000256" key="3">
    <source>
        <dbReference type="PROSITE-ProRule" id="PRU00221"/>
    </source>
</evidence>
<gene>
    <name evidence="4" type="ORF">PPERSA_00375</name>
</gene>
<dbReference type="SUPFAM" id="SSF50978">
    <property type="entry name" value="WD40 repeat-like"/>
    <property type="match status" value="1"/>
</dbReference>
<feature type="repeat" description="WD" evidence="3">
    <location>
        <begin position="70"/>
        <end position="101"/>
    </location>
</feature>
<dbReference type="Pfam" id="PF00400">
    <property type="entry name" value="WD40"/>
    <property type="match status" value="3"/>
</dbReference>
<accession>A0A0V0QY97</accession>
<dbReference type="InterPro" id="IPR036322">
    <property type="entry name" value="WD40_repeat_dom_sf"/>
</dbReference>
<proteinExistence type="predicted"/>
<dbReference type="Gene3D" id="2.130.10.10">
    <property type="entry name" value="YVTN repeat-like/Quinoprotein amine dehydrogenase"/>
    <property type="match status" value="2"/>
</dbReference>
<dbReference type="InterPro" id="IPR019775">
    <property type="entry name" value="WD40_repeat_CS"/>
</dbReference>
<feature type="repeat" description="WD" evidence="3">
    <location>
        <begin position="110"/>
        <end position="150"/>
    </location>
</feature>
<dbReference type="InterPro" id="IPR015943">
    <property type="entry name" value="WD40/YVTN_repeat-like_dom_sf"/>
</dbReference>
<protein>
    <submittedName>
        <fullName evidence="4">WD40-repeat-containing domain</fullName>
    </submittedName>
</protein>
<evidence type="ECO:0000313" key="5">
    <source>
        <dbReference type="Proteomes" id="UP000054937"/>
    </source>
</evidence>
<dbReference type="GO" id="GO:1990234">
    <property type="term" value="C:transferase complex"/>
    <property type="evidence" value="ECO:0007669"/>
    <property type="project" value="UniProtKB-ARBA"/>
</dbReference>
<dbReference type="InParanoid" id="A0A0V0QY97"/>
<keyword evidence="5" id="KW-1185">Reference proteome</keyword>
<evidence type="ECO:0000256" key="1">
    <source>
        <dbReference type="ARBA" id="ARBA00022574"/>
    </source>
</evidence>
<dbReference type="OrthoDB" id="496at2759"/>
<dbReference type="PROSITE" id="PS50294">
    <property type="entry name" value="WD_REPEATS_REGION"/>
    <property type="match status" value="1"/>
</dbReference>
<dbReference type="InterPro" id="IPR001680">
    <property type="entry name" value="WD40_rpt"/>
</dbReference>
<dbReference type="PROSITE" id="PS50082">
    <property type="entry name" value="WD_REPEATS_2"/>
    <property type="match status" value="3"/>
</dbReference>
<keyword evidence="2" id="KW-0677">Repeat</keyword>
<evidence type="ECO:0000256" key="2">
    <source>
        <dbReference type="ARBA" id="ARBA00022737"/>
    </source>
</evidence>
<feature type="repeat" description="WD" evidence="3">
    <location>
        <begin position="152"/>
        <end position="191"/>
    </location>
</feature>
<keyword evidence="1 3" id="KW-0853">WD repeat</keyword>
<dbReference type="OMA" id="RPHEAGC"/>
<dbReference type="PANTHER" id="PTHR22847:SF637">
    <property type="entry name" value="WD REPEAT DOMAIN 5B"/>
    <property type="match status" value="1"/>
</dbReference>
<comment type="caution">
    <text evidence="4">The sequence shown here is derived from an EMBL/GenBank/DDBJ whole genome shotgun (WGS) entry which is preliminary data.</text>
</comment>